<reference evidence="2 3" key="1">
    <citation type="journal article" date="2018" name="Int. J. Syst. Evol. Microbiol.">
        <title>Epidermidibacterium keratini gen. nov., sp. nov., a member of the family Sporichthyaceae, isolated from keratin epidermis.</title>
        <authorList>
            <person name="Lee D.G."/>
            <person name="Trujillo M.E."/>
            <person name="Kang S."/>
            <person name="Nam J.J."/>
            <person name="Kim Y.J."/>
        </authorList>
    </citation>
    <scope>NUCLEOTIDE SEQUENCE [LARGE SCALE GENOMIC DNA]</scope>
    <source>
        <strain evidence="2 3">EPI-7</strain>
    </source>
</reference>
<dbReference type="PANTHER" id="PTHR43162">
    <property type="match status" value="1"/>
</dbReference>
<accession>A0A7L4YJ95</accession>
<dbReference type="Gene3D" id="3.40.50.720">
    <property type="entry name" value="NAD(P)-binding Rossmann-like Domain"/>
    <property type="match status" value="1"/>
</dbReference>
<protein>
    <submittedName>
        <fullName evidence="2">NAD(P)H-binding protein</fullName>
    </submittedName>
</protein>
<dbReference type="PANTHER" id="PTHR43162:SF1">
    <property type="entry name" value="PRESTALK A DIFFERENTIATION PROTEIN A"/>
    <property type="match status" value="1"/>
</dbReference>
<dbReference type="EMBL" id="CP047156">
    <property type="protein sequence ID" value="QHB98992.1"/>
    <property type="molecule type" value="Genomic_DNA"/>
</dbReference>
<gene>
    <name evidence="2" type="ORF">EK0264_00875</name>
</gene>
<dbReference type="Gene3D" id="3.90.25.10">
    <property type="entry name" value="UDP-galactose 4-epimerase, domain 1"/>
    <property type="match status" value="1"/>
</dbReference>
<dbReference type="RefSeq" id="WP_159542036.1">
    <property type="nucleotide sequence ID" value="NZ_CP047156.1"/>
</dbReference>
<dbReference type="InterPro" id="IPR016040">
    <property type="entry name" value="NAD(P)-bd_dom"/>
</dbReference>
<evidence type="ECO:0000259" key="1">
    <source>
        <dbReference type="Pfam" id="PF13460"/>
    </source>
</evidence>
<evidence type="ECO:0000313" key="2">
    <source>
        <dbReference type="EMBL" id="QHB98992.1"/>
    </source>
</evidence>
<dbReference type="KEGG" id="eke:EK0264_00875"/>
<dbReference type="SUPFAM" id="SSF51735">
    <property type="entry name" value="NAD(P)-binding Rossmann-fold domains"/>
    <property type="match status" value="1"/>
</dbReference>
<dbReference type="Proteomes" id="UP000463857">
    <property type="component" value="Chromosome"/>
</dbReference>
<dbReference type="AlphaFoldDB" id="A0A7L4YJ95"/>
<evidence type="ECO:0000313" key="3">
    <source>
        <dbReference type="Proteomes" id="UP000463857"/>
    </source>
</evidence>
<dbReference type="OrthoDB" id="4457504at2"/>
<dbReference type="InterPro" id="IPR051604">
    <property type="entry name" value="Ergot_Alk_Oxidoreductase"/>
</dbReference>
<dbReference type="InParanoid" id="A0A7L4YJ95"/>
<organism evidence="2 3">
    <name type="scientific">Epidermidibacterium keratini</name>
    <dbReference type="NCBI Taxonomy" id="1891644"/>
    <lineage>
        <taxon>Bacteria</taxon>
        <taxon>Bacillati</taxon>
        <taxon>Actinomycetota</taxon>
        <taxon>Actinomycetes</taxon>
        <taxon>Sporichthyales</taxon>
        <taxon>Sporichthyaceae</taxon>
        <taxon>Epidermidibacterium</taxon>
    </lineage>
</organism>
<proteinExistence type="predicted"/>
<dbReference type="Pfam" id="PF13460">
    <property type="entry name" value="NAD_binding_10"/>
    <property type="match status" value="1"/>
</dbReference>
<keyword evidence="3" id="KW-1185">Reference proteome</keyword>
<feature type="domain" description="NAD(P)-binding" evidence="1">
    <location>
        <begin position="7"/>
        <end position="176"/>
    </location>
</feature>
<name>A0A7L4YJ95_9ACTN</name>
<sequence>MQVAVTGAAGKTGSAVRRALGATEADVVPLVHRPRGLDNEQVADLGDAAQIRDALEGIDALYLIAPNVHPDEPGLLAPTLAECEHRGVRVVYHSVMHPYSPLMPHHLDKARVEDSLHRSDLSWTILQPASYADNALAPLRAVGDDGSWWVPYDVERPFTPIALEELAQIAARVLTEPDHDHATYELAGPQRITTAQMAAAAAEITGRPIEARADREHWRRGPGASLDADARDRLERMFDYYDAHGFCGGSAIAEMLLRRTPLTFTKWLAAARAGGLADD</sequence>
<dbReference type="InterPro" id="IPR036291">
    <property type="entry name" value="NAD(P)-bd_dom_sf"/>
</dbReference>